<dbReference type="InterPro" id="IPR014748">
    <property type="entry name" value="Enoyl-CoA_hydra_C"/>
</dbReference>
<evidence type="ECO:0000313" key="3">
    <source>
        <dbReference type="Proteomes" id="UP000054997"/>
    </source>
</evidence>
<evidence type="ECO:0000313" key="2">
    <source>
        <dbReference type="EMBL" id="KTD22942.1"/>
    </source>
</evidence>
<gene>
    <name evidence="2" type="ORF">Llon_0332</name>
</gene>
<accession>A0A0W0VS46</accession>
<dbReference type="SUPFAM" id="SSF52096">
    <property type="entry name" value="ClpP/crotonase"/>
    <property type="match status" value="1"/>
</dbReference>
<dbReference type="STRING" id="45068.Llon_0332"/>
<dbReference type="Gene3D" id="1.10.12.10">
    <property type="entry name" value="Lyase 2-enoyl-coa Hydratase, Chain A, domain 2"/>
    <property type="match status" value="1"/>
</dbReference>
<dbReference type="PANTHER" id="PTHR42964">
    <property type="entry name" value="ENOYL-COA HYDRATASE"/>
    <property type="match status" value="1"/>
</dbReference>
<dbReference type="Pfam" id="PF00378">
    <property type="entry name" value="ECH_1"/>
    <property type="match status" value="1"/>
</dbReference>
<dbReference type="PANTHER" id="PTHR42964:SF1">
    <property type="entry name" value="POLYKETIDE BIOSYNTHESIS ENOYL-COA HYDRATASE PKSH-RELATED"/>
    <property type="match status" value="1"/>
</dbReference>
<name>A0A0W0VS46_9GAMM</name>
<dbReference type="Proteomes" id="UP000054997">
    <property type="component" value="Unassembled WGS sequence"/>
</dbReference>
<protein>
    <submittedName>
        <fullName evidence="2">Enoyl CoA hydratase/isomerase (Crotonase)</fullName>
    </submittedName>
</protein>
<dbReference type="RefSeq" id="WP_058528352.1">
    <property type="nucleotide sequence ID" value="NZ_CAAAHZ010000004.1"/>
</dbReference>
<keyword evidence="3" id="KW-1185">Reference proteome</keyword>
<proteinExistence type="inferred from homology"/>
<dbReference type="InterPro" id="IPR001753">
    <property type="entry name" value="Enoyl-CoA_hydra/iso"/>
</dbReference>
<dbReference type="CDD" id="cd06558">
    <property type="entry name" value="crotonase-like"/>
    <property type="match status" value="1"/>
</dbReference>
<dbReference type="AlphaFoldDB" id="A0A0W0VS46"/>
<evidence type="ECO:0000256" key="1">
    <source>
        <dbReference type="ARBA" id="ARBA00005254"/>
    </source>
</evidence>
<dbReference type="Gene3D" id="3.90.226.10">
    <property type="entry name" value="2-enoyl-CoA Hydratase, Chain A, domain 1"/>
    <property type="match status" value="1"/>
</dbReference>
<comment type="caution">
    <text evidence="2">The sequence shown here is derived from an EMBL/GenBank/DDBJ whole genome shotgun (WGS) entry which is preliminary data.</text>
</comment>
<dbReference type="InterPro" id="IPR029045">
    <property type="entry name" value="ClpP/crotonase-like_dom_sf"/>
</dbReference>
<comment type="similarity">
    <text evidence="1">Belongs to the enoyl-CoA hydratase/isomerase family.</text>
</comment>
<dbReference type="OrthoDB" id="9807606at2"/>
<dbReference type="EMBL" id="LNYK01000003">
    <property type="protein sequence ID" value="KTD22942.1"/>
    <property type="molecule type" value="Genomic_DNA"/>
</dbReference>
<sequence length="258" mass="28326">MNDLLSEIKDRLLLITLNRTHKNNAFDDSLLEALNSILQEGNQNPEVRAIVLKANGRHFSAGADLNWMQRMAQFTEEENLADATQLAQVMYQLHHSPKPTIAMVQGSAFGGGAGLVAACDIAIAASNARFCFSEVKLGLIPAVISPYVINAIGPKAARWLFMSAEIFDAERALSLNLIQHCVEEESLFSFTLDYAQRIASLAPNAVSEAKSLVSKVSYCPIDEELMQKTAKLIAKIRVSPEGQHGIKAFLNKETPNWD</sequence>
<organism evidence="2 3">
    <name type="scientific">Legionella londiniensis</name>
    <dbReference type="NCBI Taxonomy" id="45068"/>
    <lineage>
        <taxon>Bacteria</taxon>
        <taxon>Pseudomonadati</taxon>
        <taxon>Pseudomonadota</taxon>
        <taxon>Gammaproteobacteria</taxon>
        <taxon>Legionellales</taxon>
        <taxon>Legionellaceae</taxon>
        <taxon>Legionella</taxon>
    </lineage>
</organism>
<dbReference type="InterPro" id="IPR051683">
    <property type="entry name" value="Enoyl-CoA_Hydratase/Isomerase"/>
</dbReference>
<dbReference type="GO" id="GO:0008300">
    <property type="term" value="P:isoprenoid catabolic process"/>
    <property type="evidence" value="ECO:0007669"/>
    <property type="project" value="TreeGrafter"/>
</dbReference>
<dbReference type="PATRIC" id="fig|45068.5.peg.352"/>
<keyword evidence="2" id="KW-0413">Isomerase</keyword>
<dbReference type="GO" id="GO:0016853">
    <property type="term" value="F:isomerase activity"/>
    <property type="evidence" value="ECO:0007669"/>
    <property type="project" value="UniProtKB-KW"/>
</dbReference>
<reference evidence="2 3" key="1">
    <citation type="submission" date="2015-11" db="EMBL/GenBank/DDBJ databases">
        <title>Genomic analysis of 38 Legionella species identifies large and diverse effector repertoires.</title>
        <authorList>
            <person name="Burstein D."/>
            <person name="Amaro F."/>
            <person name="Zusman T."/>
            <person name="Lifshitz Z."/>
            <person name="Cohen O."/>
            <person name="Gilbert J.A."/>
            <person name="Pupko T."/>
            <person name="Shuman H.A."/>
            <person name="Segal G."/>
        </authorList>
    </citation>
    <scope>NUCLEOTIDE SEQUENCE [LARGE SCALE GENOMIC DNA]</scope>
    <source>
        <strain evidence="2 3">ATCC 49505</strain>
    </source>
</reference>